<name>A0A0H5C0D3_CYBJN</name>
<organism evidence="1 2">
    <name type="scientific">Cyberlindnera jadinii (strain ATCC 18201 / CBS 1600 / BCRC 20928 / JCM 3617 / NBRC 0987 / NRRL Y-1542)</name>
    <name type="common">Torula yeast</name>
    <name type="synonym">Candida utilis</name>
    <dbReference type="NCBI Taxonomy" id="983966"/>
    <lineage>
        <taxon>Eukaryota</taxon>
        <taxon>Fungi</taxon>
        <taxon>Dikarya</taxon>
        <taxon>Ascomycota</taxon>
        <taxon>Saccharomycotina</taxon>
        <taxon>Saccharomycetes</taxon>
        <taxon>Phaffomycetales</taxon>
        <taxon>Phaffomycetaceae</taxon>
        <taxon>Cyberlindnera</taxon>
    </lineage>
</organism>
<protein>
    <submittedName>
        <fullName evidence="1">Uncharacterized protein</fullName>
    </submittedName>
</protein>
<dbReference type="AlphaFoldDB" id="A0A0H5C0D3"/>
<proteinExistence type="predicted"/>
<gene>
    <name evidence="1" type="ORF">BN1211_0895</name>
</gene>
<dbReference type="EMBL" id="CDQK01000001">
    <property type="protein sequence ID" value="CEP20912.1"/>
    <property type="molecule type" value="Genomic_DNA"/>
</dbReference>
<evidence type="ECO:0000313" key="2">
    <source>
        <dbReference type="Proteomes" id="UP000038830"/>
    </source>
</evidence>
<evidence type="ECO:0000313" key="1">
    <source>
        <dbReference type="EMBL" id="CEP20912.1"/>
    </source>
</evidence>
<accession>A0A0H5C0D3</accession>
<sequence length="91" mass="10080">MFRINSIRLINTSSRAAAIALENVTTTSAKEAATGNSFKSFAEYRKAAIYNGPLKKSMLLRSHGEFKPATPEDRELFAQEAARHSAYKESI</sequence>
<reference evidence="2" key="1">
    <citation type="journal article" date="2015" name="J. Biotechnol.">
        <title>The structure of the Cyberlindnera jadinii genome and its relation to Candida utilis analyzed by the occurrence of single nucleotide polymorphisms.</title>
        <authorList>
            <person name="Rupp O."/>
            <person name="Brinkrolf K."/>
            <person name="Buerth C."/>
            <person name="Kunigo M."/>
            <person name="Schneider J."/>
            <person name="Jaenicke S."/>
            <person name="Goesmann A."/>
            <person name="Puehler A."/>
            <person name="Jaeger K.-E."/>
            <person name="Ernst J.F."/>
        </authorList>
    </citation>
    <scope>NUCLEOTIDE SEQUENCE [LARGE SCALE GENOMIC DNA]</scope>
    <source>
        <strain evidence="2">ATCC 18201 / CBS 1600 / BCRC 20928 / JCM 3617 / NBRC 0987 / NRRL Y-1542</strain>
    </source>
</reference>
<dbReference type="Proteomes" id="UP000038830">
    <property type="component" value="Unassembled WGS sequence"/>
</dbReference>